<evidence type="ECO:0000256" key="1">
    <source>
        <dbReference type="ARBA" id="ARBA00004141"/>
    </source>
</evidence>
<dbReference type="Proteomes" id="UP000767238">
    <property type="component" value="Unassembled WGS sequence"/>
</dbReference>
<dbReference type="OrthoDB" id="2830640at2759"/>
<protein>
    <submittedName>
        <fullName evidence="7">Uncharacterized protein</fullName>
    </submittedName>
</protein>
<feature type="region of interest" description="Disordered" evidence="5">
    <location>
        <begin position="123"/>
        <end position="143"/>
    </location>
</feature>
<dbReference type="InterPro" id="IPR045863">
    <property type="entry name" value="CorA_TM1_TM2"/>
</dbReference>
<evidence type="ECO:0000256" key="5">
    <source>
        <dbReference type="SAM" id="MobiDB-lite"/>
    </source>
</evidence>
<feature type="compositionally biased region" description="Low complexity" evidence="5">
    <location>
        <begin position="131"/>
        <end position="143"/>
    </location>
</feature>
<evidence type="ECO:0000256" key="2">
    <source>
        <dbReference type="ARBA" id="ARBA00022692"/>
    </source>
</evidence>
<dbReference type="Gene3D" id="1.20.58.340">
    <property type="entry name" value="Magnesium transport protein CorA, transmembrane region"/>
    <property type="match status" value="1"/>
</dbReference>
<gene>
    <name evidence="7" type="ORF">KCV03_g1294</name>
</gene>
<accession>A0A9P8GPZ7</accession>
<dbReference type="AlphaFoldDB" id="A0A9P8GPZ7"/>
<comment type="caution">
    <text evidence="7">The sequence shown here is derived from an EMBL/GenBank/DDBJ whole genome shotgun (WGS) entry which is preliminary data.</text>
</comment>
<proteinExistence type="predicted"/>
<evidence type="ECO:0000256" key="4">
    <source>
        <dbReference type="ARBA" id="ARBA00023136"/>
    </source>
</evidence>
<keyword evidence="2 6" id="KW-0812">Transmembrane</keyword>
<feature type="non-terminal residue" evidence="7">
    <location>
        <position position="143"/>
    </location>
</feature>
<feature type="transmembrane region" description="Helical" evidence="6">
    <location>
        <begin position="91"/>
        <end position="112"/>
    </location>
</feature>
<organism evidence="7 8">
    <name type="scientific">Aureobasidium melanogenum</name>
    <name type="common">Aureobasidium pullulans var. melanogenum</name>
    <dbReference type="NCBI Taxonomy" id="46634"/>
    <lineage>
        <taxon>Eukaryota</taxon>
        <taxon>Fungi</taxon>
        <taxon>Dikarya</taxon>
        <taxon>Ascomycota</taxon>
        <taxon>Pezizomycotina</taxon>
        <taxon>Dothideomycetes</taxon>
        <taxon>Dothideomycetidae</taxon>
        <taxon>Dothideales</taxon>
        <taxon>Saccotheciaceae</taxon>
        <taxon>Aureobasidium</taxon>
    </lineage>
</organism>
<reference evidence="7" key="2">
    <citation type="submission" date="2021-08" db="EMBL/GenBank/DDBJ databases">
        <authorList>
            <person name="Gostincar C."/>
            <person name="Sun X."/>
            <person name="Song Z."/>
            <person name="Gunde-Cimerman N."/>
        </authorList>
    </citation>
    <scope>NUCLEOTIDE SEQUENCE</scope>
    <source>
        <strain evidence="7">EXF-8016</strain>
    </source>
</reference>
<sequence length="143" mass="15775">MILGVAARSISNEKRLSNEISLAFNVMAQKDNDVNIGIARATRADSVAMKTIAIVTLTFLPATYVSAILGMNFFSYNPDTHGGHITYSPDLWLYFVVSIPLTIAVLTIWWVWQRREEMVQDSENLTEKAAESAGTETSSSRSG</sequence>
<dbReference type="EMBL" id="JAHFYH010000005">
    <property type="protein sequence ID" value="KAH0232324.1"/>
    <property type="molecule type" value="Genomic_DNA"/>
</dbReference>
<evidence type="ECO:0000313" key="7">
    <source>
        <dbReference type="EMBL" id="KAH0232324.1"/>
    </source>
</evidence>
<comment type="subcellular location">
    <subcellularLocation>
        <location evidence="1">Membrane</location>
        <topology evidence="1">Multi-pass membrane protein</topology>
    </subcellularLocation>
</comment>
<reference evidence="7" key="1">
    <citation type="journal article" date="2021" name="J Fungi (Basel)">
        <title>Virulence traits and population genomics of the black yeast Aureobasidium melanogenum.</title>
        <authorList>
            <person name="Cernosa A."/>
            <person name="Sun X."/>
            <person name="Gostincar C."/>
            <person name="Fang C."/>
            <person name="Gunde-Cimerman N."/>
            <person name="Song Z."/>
        </authorList>
    </citation>
    <scope>NUCLEOTIDE SEQUENCE</scope>
    <source>
        <strain evidence="7">EXF-8016</strain>
    </source>
</reference>
<keyword evidence="4 6" id="KW-0472">Membrane</keyword>
<dbReference type="SUPFAM" id="SSF144083">
    <property type="entry name" value="Magnesium transport protein CorA, transmembrane region"/>
    <property type="match status" value="1"/>
</dbReference>
<evidence type="ECO:0000256" key="3">
    <source>
        <dbReference type="ARBA" id="ARBA00022989"/>
    </source>
</evidence>
<evidence type="ECO:0000313" key="8">
    <source>
        <dbReference type="Proteomes" id="UP000767238"/>
    </source>
</evidence>
<name>A0A9P8GPZ7_AURME</name>
<keyword evidence="3 6" id="KW-1133">Transmembrane helix</keyword>
<evidence type="ECO:0000256" key="6">
    <source>
        <dbReference type="SAM" id="Phobius"/>
    </source>
</evidence>
<feature type="transmembrane region" description="Helical" evidence="6">
    <location>
        <begin position="52"/>
        <end position="71"/>
    </location>
</feature>
<dbReference type="GO" id="GO:0016020">
    <property type="term" value="C:membrane"/>
    <property type="evidence" value="ECO:0007669"/>
    <property type="project" value="UniProtKB-SubCell"/>
</dbReference>